<accession>A0A2V1D1D5</accession>
<dbReference type="GO" id="GO:0051260">
    <property type="term" value="P:protein homooligomerization"/>
    <property type="evidence" value="ECO:0007669"/>
    <property type="project" value="InterPro"/>
</dbReference>
<dbReference type="OrthoDB" id="2414723at2759"/>
<dbReference type="SUPFAM" id="SSF54695">
    <property type="entry name" value="POZ domain"/>
    <property type="match status" value="1"/>
</dbReference>
<evidence type="ECO:0000259" key="1">
    <source>
        <dbReference type="Pfam" id="PF02214"/>
    </source>
</evidence>
<evidence type="ECO:0000313" key="2">
    <source>
        <dbReference type="EMBL" id="PVH91857.1"/>
    </source>
</evidence>
<organism evidence="2 3">
    <name type="scientific">Periconia macrospinosa</name>
    <dbReference type="NCBI Taxonomy" id="97972"/>
    <lineage>
        <taxon>Eukaryota</taxon>
        <taxon>Fungi</taxon>
        <taxon>Dikarya</taxon>
        <taxon>Ascomycota</taxon>
        <taxon>Pezizomycotina</taxon>
        <taxon>Dothideomycetes</taxon>
        <taxon>Pleosporomycetidae</taxon>
        <taxon>Pleosporales</taxon>
        <taxon>Massarineae</taxon>
        <taxon>Periconiaceae</taxon>
        <taxon>Periconia</taxon>
    </lineage>
</organism>
<reference evidence="2 3" key="1">
    <citation type="journal article" date="2018" name="Sci. Rep.">
        <title>Comparative genomics provides insights into the lifestyle and reveals functional heterogeneity of dark septate endophytic fungi.</title>
        <authorList>
            <person name="Knapp D.G."/>
            <person name="Nemeth J.B."/>
            <person name="Barry K."/>
            <person name="Hainaut M."/>
            <person name="Henrissat B."/>
            <person name="Johnson J."/>
            <person name="Kuo A."/>
            <person name="Lim J.H.P."/>
            <person name="Lipzen A."/>
            <person name="Nolan M."/>
            <person name="Ohm R.A."/>
            <person name="Tamas L."/>
            <person name="Grigoriev I.V."/>
            <person name="Spatafora J.W."/>
            <person name="Nagy L.G."/>
            <person name="Kovacs G.M."/>
        </authorList>
    </citation>
    <scope>NUCLEOTIDE SEQUENCE [LARGE SCALE GENOMIC DNA]</scope>
    <source>
        <strain evidence="2 3">DSE2036</strain>
    </source>
</reference>
<feature type="non-terminal residue" evidence="2">
    <location>
        <position position="107"/>
    </location>
</feature>
<evidence type="ECO:0000313" key="3">
    <source>
        <dbReference type="Proteomes" id="UP000244855"/>
    </source>
</evidence>
<proteinExistence type="predicted"/>
<feature type="non-terminal residue" evidence="2">
    <location>
        <position position="1"/>
    </location>
</feature>
<dbReference type="Proteomes" id="UP000244855">
    <property type="component" value="Unassembled WGS sequence"/>
</dbReference>
<gene>
    <name evidence="2" type="ORF">DM02DRAFT_475774</name>
</gene>
<dbReference type="InterPro" id="IPR003131">
    <property type="entry name" value="T1-type_BTB"/>
</dbReference>
<keyword evidence="3" id="KW-1185">Reference proteome</keyword>
<dbReference type="EMBL" id="KZ805766">
    <property type="protein sequence ID" value="PVH91857.1"/>
    <property type="molecule type" value="Genomic_DNA"/>
</dbReference>
<name>A0A2V1D1D5_9PLEO</name>
<sequence>IKTSQRSFVTDPERWLGQSSRFEDLFSGKSGDKQYDGSYFIETDAHIFEHILRYLRTGVLPVFYDKTAGHDFPLYKALLDESVYFGIDRLQKWLSQQKYLDVVKIQY</sequence>
<feature type="domain" description="Potassium channel tetramerisation-type BTB" evidence="1">
    <location>
        <begin position="19"/>
        <end position="90"/>
    </location>
</feature>
<dbReference type="AlphaFoldDB" id="A0A2V1D1D5"/>
<dbReference type="Gene3D" id="3.30.710.10">
    <property type="entry name" value="Potassium Channel Kv1.1, Chain A"/>
    <property type="match status" value="1"/>
</dbReference>
<dbReference type="Pfam" id="PF02214">
    <property type="entry name" value="BTB_2"/>
    <property type="match status" value="1"/>
</dbReference>
<dbReference type="InterPro" id="IPR011333">
    <property type="entry name" value="SKP1/BTB/POZ_sf"/>
</dbReference>
<protein>
    <recommendedName>
        <fullName evidence="1">Potassium channel tetramerisation-type BTB domain-containing protein</fullName>
    </recommendedName>
</protein>
<dbReference type="STRING" id="97972.A0A2V1D1D5"/>